<dbReference type="Pfam" id="PF05806">
    <property type="entry name" value="Noggin"/>
    <property type="match status" value="1"/>
</dbReference>
<comment type="similarity">
    <text evidence="2">Belongs to the noggin family.</text>
</comment>
<evidence type="ECO:0000256" key="7">
    <source>
        <dbReference type="SAM" id="SignalP"/>
    </source>
</evidence>
<feature type="chain" id="PRO_5035852164" description="Noggin" evidence="7">
    <location>
        <begin position="18"/>
        <end position="239"/>
    </location>
</feature>
<dbReference type="AlphaFoldDB" id="A0A8S1DII3"/>
<dbReference type="GO" id="GO:0009953">
    <property type="term" value="P:dorsal/ventral pattern formation"/>
    <property type="evidence" value="ECO:0007669"/>
    <property type="project" value="TreeGrafter"/>
</dbReference>
<reference evidence="8 9" key="1">
    <citation type="submission" date="2020-04" db="EMBL/GenBank/DDBJ databases">
        <authorList>
            <person name="Alioto T."/>
            <person name="Alioto T."/>
            <person name="Gomez Garrido J."/>
        </authorList>
    </citation>
    <scope>NUCLEOTIDE SEQUENCE [LARGE SCALE GENOMIC DNA]</scope>
</reference>
<feature type="signal peptide" evidence="7">
    <location>
        <begin position="1"/>
        <end position="17"/>
    </location>
</feature>
<evidence type="ECO:0000256" key="5">
    <source>
        <dbReference type="ARBA" id="ARBA00022729"/>
    </source>
</evidence>
<keyword evidence="5 7" id="KW-0732">Signal</keyword>
<dbReference type="SUPFAM" id="SSF57501">
    <property type="entry name" value="Cystine-knot cytokines"/>
    <property type="match status" value="1"/>
</dbReference>
<keyword evidence="4" id="KW-0964">Secreted</keyword>
<dbReference type="InterPro" id="IPR029034">
    <property type="entry name" value="Cystine-knot_cytokine"/>
</dbReference>
<dbReference type="GO" id="GO:0030514">
    <property type="term" value="P:negative regulation of BMP signaling pathway"/>
    <property type="evidence" value="ECO:0007669"/>
    <property type="project" value="InterPro"/>
</dbReference>
<dbReference type="PANTHER" id="PTHR10494">
    <property type="entry name" value="BONE MORPHOGENETIC PROTEIN INHIBITOR, NOGGIN"/>
    <property type="match status" value="1"/>
</dbReference>
<evidence type="ECO:0000256" key="1">
    <source>
        <dbReference type="ARBA" id="ARBA00004613"/>
    </source>
</evidence>
<evidence type="ECO:0000256" key="6">
    <source>
        <dbReference type="SAM" id="MobiDB-lite"/>
    </source>
</evidence>
<keyword evidence="3" id="KW-0217">Developmental protein</keyword>
<comment type="subcellular location">
    <subcellularLocation>
        <location evidence="1">Secreted</location>
    </subcellularLocation>
</comment>
<feature type="region of interest" description="Disordered" evidence="6">
    <location>
        <begin position="19"/>
        <end position="64"/>
    </location>
</feature>
<dbReference type="GO" id="GO:0005615">
    <property type="term" value="C:extracellular space"/>
    <property type="evidence" value="ECO:0007669"/>
    <property type="project" value="TreeGrafter"/>
</dbReference>
<gene>
    <name evidence="8" type="ORF">CLODIP_2_CD12727</name>
</gene>
<keyword evidence="9" id="KW-1185">Reference proteome</keyword>
<dbReference type="Gene3D" id="1.10.287.520">
    <property type="entry name" value="Helix hairpin bin"/>
    <property type="match status" value="1"/>
</dbReference>
<evidence type="ECO:0000313" key="8">
    <source>
        <dbReference type="EMBL" id="CAB3382190.1"/>
    </source>
</evidence>
<sequence length="239" mass="27501">MRAWLFMLVVSIVSATASRRRGTHGISNRQSVLSPNDLGLEASDNDDLEFPPESPDPRLDPRPADLNVTALLRRLEQRFNPHMVSVERPHSIRSREYDFPFRKNKHGRLVPKHPLDMPKYLRGGFKSVTLPNGKKTPTIVQSDRLNLKIQTTLWAHTACPVEFKWRDLGKRFWPRYVKSGSCVNDKARSCSIPPGMNCQPASKIKLSLLRWFCRPRHGCEWLDFELEVANKCECKCPKN</sequence>
<feature type="compositionally biased region" description="Polar residues" evidence="6">
    <location>
        <begin position="25"/>
        <end position="34"/>
    </location>
</feature>
<evidence type="ECO:0000256" key="4">
    <source>
        <dbReference type="ARBA" id="ARBA00022525"/>
    </source>
</evidence>
<organism evidence="8 9">
    <name type="scientific">Cloeon dipterum</name>
    <dbReference type="NCBI Taxonomy" id="197152"/>
    <lineage>
        <taxon>Eukaryota</taxon>
        <taxon>Metazoa</taxon>
        <taxon>Ecdysozoa</taxon>
        <taxon>Arthropoda</taxon>
        <taxon>Hexapoda</taxon>
        <taxon>Insecta</taxon>
        <taxon>Pterygota</taxon>
        <taxon>Palaeoptera</taxon>
        <taxon>Ephemeroptera</taxon>
        <taxon>Pisciforma</taxon>
        <taxon>Baetidae</taxon>
        <taxon>Cloeon</taxon>
    </lineage>
</organism>
<evidence type="ECO:0000313" key="9">
    <source>
        <dbReference type="Proteomes" id="UP000494165"/>
    </source>
</evidence>
<evidence type="ECO:0000256" key="2">
    <source>
        <dbReference type="ARBA" id="ARBA00007480"/>
    </source>
</evidence>
<accession>A0A8S1DII3</accession>
<evidence type="ECO:0000256" key="3">
    <source>
        <dbReference type="ARBA" id="ARBA00022473"/>
    </source>
</evidence>
<dbReference type="GO" id="GO:0045596">
    <property type="term" value="P:negative regulation of cell differentiation"/>
    <property type="evidence" value="ECO:0007669"/>
    <property type="project" value="InterPro"/>
</dbReference>
<protein>
    <recommendedName>
        <fullName evidence="10">Noggin</fullName>
    </recommendedName>
</protein>
<dbReference type="Proteomes" id="UP000494165">
    <property type="component" value="Unassembled WGS sequence"/>
</dbReference>
<proteinExistence type="inferred from homology"/>
<dbReference type="PANTHER" id="PTHR10494:SF6">
    <property type="entry name" value="NOGGIN"/>
    <property type="match status" value="1"/>
</dbReference>
<dbReference type="EMBL" id="CADEPI010000259">
    <property type="protein sequence ID" value="CAB3382190.1"/>
    <property type="molecule type" value="Genomic_DNA"/>
</dbReference>
<name>A0A8S1DII3_9INSE</name>
<comment type="caution">
    <text evidence="8">The sequence shown here is derived from an EMBL/GenBank/DDBJ whole genome shotgun (WGS) entry which is preliminary data.</text>
</comment>
<dbReference type="OrthoDB" id="5950649at2759"/>
<dbReference type="InterPro" id="IPR008717">
    <property type="entry name" value="Noggin"/>
</dbReference>
<dbReference type="Gene3D" id="2.10.90.10">
    <property type="entry name" value="Cystine-knot cytokines"/>
    <property type="match status" value="1"/>
</dbReference>
<evidence type="ECO:0008006" key="10">
    <source>
        <dbReference type="Google" id="ProtNLM"/>
    </source>
</evidence>